<evidence type="ECO:0000313" key="2">
    <source>
        <dbReference type="Proteomes" id="UP000887566"/>
    </source>
</evidence>
<evidence type="ECO:0000256" key="1">
    <source>
        <dbReference type="SAM" id="MobiDB-lite"/>
    </source>
</evidence>
<dbReference type="WBParaSite" id="PSAMB.scaffold18327size958.g37550.t1">
    <property type="protein sequence ID" value="PSAMB.scaffold18327size958.g37550.t1"/>
    <property type="gene ID" value="PSAMB.scaffold18327size958.g37550"/>
</dbReference>
<dbReference type="AlphaFoldDB" id="A0A914VFR3"/>
<sequence length="72" mass="7915">MGHCLCKCKTTTAEHGESSGSRSRTANTDVGIDEYRPTSYSSQQNRVERASVGVDVRDLILETLTVIRTLVN</sequence>
<keyword evidence="2" id="KW-1185">Reference proteome</keyword>
<protein>
    <submittedName>
        <fullName evidence="3">Uncharacterized protein</fullName>
    </submittedName>
</protein>
<evidence type="ECO:0000313" key="3">
    <source>
        <dbReference type="WBParaSite" id="PSAMB.scaffold18327size958.g37550.t1"/>
    </source>
</evidence>
<accession>A0A914VFR3</accession>
<dbReference type="Proteomes" id="UP000887566">
    <property type="component" value="Unplaced"/>
</dbReference>
<reference evidence="3" key="1">
    <citation type="submission" date="2022-11" db="UniProtKB">
        <authorList>
            <consortium name="WormBaseParasite"/>
        </authorList>
    </citation>
    <scope>IDENTIFICATION</scope>
</reference>
<proteinExistence type="predicted"/>
<feature type="region of interest" description="Disordered" evidence="1">
    <location>
        <begin position="11"/>
        <end position="48"/>
    </location>
</feature>
<name>A0A914VFR3_9BILA</name>
<organism evidence="2 3">
    <name type="scientific">Plectus sambesii</name>
    <dbReference type="NCBI Taxonomy" id="2011161"/>
    <lineage>
        <taxon>Eukaryota</taxon>
        <taxon>Metazoa</taxon>
        <taxon>Ecdysozoa</taxon>
        <taxon>Nematoda</taxon>
        <taxon>Chromadorea</taxon>
        <taxon>Plectida</taxon>
        <taxon>Plectina</taxon>
        <taxon>Plectoidea</taxon>
        <taxon>Plectidae</taxon>
        <taxon>Plectus</taxon>
    </lineage>
</organism>
<feature type="compositionally biased region" description="Polar residues" evidence="1">
    <location>
        <begin position="18"/>
        <end position="28"/>
    </location>
</feature>